<reference evidence="1" key="1">
    <citation type="journal article" date="2011" name="Plant Physiol.">
        <title>Comprehensive sequence analysis of 24,783 barley full-length cDNAs derived from 12 clone libraries.</title>
        <authorList>
            <person name="Matsumoto T."/>
            <person name="Tanaka T."/>
            <person name="Sakai H."/>
            <person name="Amano N."/>
            <person name="Kanamori H."/>
            <person name="Kurita K."/>
            <person name="Kikuta A."/>
            <person name="Kamiya K."/>
            <person name="Yamamoto M."/>
            <person name="Ikawa H."/>
            <person name="Fujii N."/>
            <person name="Hori K."/>
            <person name="Itoh T."/>
            <person name="Sato K."/>
        </authorList>
    </citation>
    <scope>NUCLEOTIDE SEQUENCE</scope>
</reference>
<organism evidence="1">
    <name type="scientific">Hordeum vulgare subsp. vulgare</name>
    <name type="common">Domesticated barley</name>
    <dbReference type="NCBI Taxonomy" id="112509"/>
    <lineage>
        <taxon>Eukaryota</taxon>
        <taxon>Viridiplantae</taxon>
        <taxon>Streptophyta</taxon>
        <taxon>Embryophyta</taxon>
        <taxon>Tracheophyta</taxon>
        <taxon>Spermatophyta</taxon>
        <taxon>Magnoliopsida</taxon>
        <taxon>Liliopsida</taxon>
        <taxon>Poales</taxon>
        <taxon>Poaceae</taxon>
        <taxon>BOP clade</taxon>
        <taxon>Pooideae</taxon>
        <taxon>Triticodae</taxon>
        <taxon>Triticeae</taxon>
        <taxon>Hordeinae</taxon>
        <taxon>Hordeum</taxon>
    </lineage>
</organism>
<protein>
    <submittedName>
        <fullName evidence="1">Predicted protein</fullName>
    </submittedName>
</protein>
<dbReference type="AlphaFoldDB" id="F2D217"/>
<dbReference type="EMBL" id="AK357924">
    <property type="protein sequence ID" value="BAJ89138.1"/>
    <property type="molecule type" value="mRNA"/>
</dbReference>
<accession>F2D217</accession>
<sequence length="70" mass="7838">MEQGVAKCDIGKDDCNTYLTGIPKACCNYALTYLTGNIEYVPYVLEHIILFGEPATACYTPFGRRYEYGV</sequence>
<name>F2D217_HORVV</name>
<proteinExistence type="evidence at transcript level"/>
<evidence type="ECO:0000313" key="1">
    <source>
        <dbReference type="EMBL" id="BAJ89138.1"/>
    </source>
</evidence>